<dbReference type="SUPFAM" id="SSF48150">
    <property type="entry name" value="DNA-glycosylase"/>
    <property type="match status" value="1"/>
</dbReference>
<dbReference type="GO" id="GO:0005737">
    <property type="term" value="C:cytoplasm"/>
    <property type="evidence" value="ECO:0007669"/>
    <property type="project" value="TreeGrafter"/>
</dbReference>
<dbReference type="GO" id="GO:0006285">
    <property type="term" value="P:base-excision repair, AP site formation"/>
    <property type="evidence" value="ECO:0007669"/>
    <property type="project" value="TreeGrafter"/>
</dbReference>
<dbReference type="eggNOG" id="COG0122">
    <property type="taxonomic scope" value="Bacteria"/>
</dbReference>
<dbReference type="InterPro" id="IPR051912">
    <property type="entry name" value="Alkylbase_DNA_Glycosylase/TA"/>
</dbReference>
<accession>W7J4B3</accession>
<dbReference type="Proteomes" id="UP000019277">
    <property type="component" value="Unassembled WGS sequence"/>
</dbReference>
<dbReference type="EMBL" id="AYXG01000032">
    <property type="protein sequence ID" value="EWC63831.1"/>
    <property type="molecule type" value="Genomic_DNA"/>
</dbReference>
<dbReference type="PANTHER" id="PTHR43003:SF5">
    <property type="entry name" value="DNA-3-METHYLADENINE GLYCOSYLASE"/>
    <property type="match status" value="1"/>
</dbReference>
<organism evidence="3 4">
    <name type="scientific">Actinokineospora spheciospongiae</name>
    <dbReference type="NCBI Taxonomy" id="909613"/>
    <lineage>
        <taxon>Bacteria</taxon>
        <taxon>Bacillati</taxon>
        <taxon>Actinomycetota</taxon>
        <taxon>Actinomycetes</taxon>
        <taxon>Pseudonocardiales</taxon>
        <taxon>Pseudonocardiaceae</taxon>
        <taxon>Actinokineospora</taxon>
    </lineage>
</organism>
<evidence type="ECO:0008006" key="5">
    <source>
        <dbReference type="Google" id="ProtNLM"/>
    </source>
</evidence>
<name>W7J4B3_9PSEU</name>
<keyword evidence="1" id="KW-0227">DNA damage</keyword>
<comment type="caution">
    <text evidence="3">The sequence shown here is derived from an EMBL/GenBank/DDBJ whole genome shotgun (WGS) entry which is preliminary data.</text>
</comment>
<evidence type="ECO:0000256" key="1">
    <source>
        <dbReference type="ARBA" id="ARBA00022763"/>
    </source>
</evidence>
<dbReference type="AlphaFoldDB" id="W7J4B3"/>
<evidence type="ECO:0000313" key="3">
    <source>
        <dbReference type="EMBL" id="EWC63831.1"/>
    </source>
</evidence>
<reference evidence="3 4" key="1">
    <citation type="journal article" date="2014" name="Genome Announc.">
        <title>Draft Genome Sequence of the Antitrypanosomally Active Sponge-Associated Bacterium Actinokineospora sp. Strain EG49.</title>
        <authorList>
            <person name="Harjes J."/>
            <person name="Ryu T."/>
            <person name="Abdelmohsen U.R."/>
            <person name="Moitinho-Silva L."/>
            <person name="Horn H."/>
            <person name="Ravasi T."/>
            <person name="Hentschel U."/>
        </authorList>
    </citation>
    <scope>NUCLEOTIDE SEQUENCE [LARGE SCALE GENOMIC DNA]</scope>
    <source>
        <strain evidence="3 4">EG49</strain>
    </source>
</reference>
<evidence type="ECO:0000313" key="4">
    <source>
        <dbReference type="Proteomes" id="UP000019277"/>
    </source>
</evidence>
<dbReference type="GO" id="GO:0006307">
    <property type="term" value="P:DNA alkylation repair"/>
    <property type="evidence" value="ECO:0007669"/>
    <property type="project" value="TreeGrafter"/>
</dbReference>
<proteinExistence type="predicted"/>
<dbReference type="PANTHER" id="PTHR43003">
    <property type="entry name" value="DNA-3-METHYLADENINE GLYCOSYLASE"/>
    <property type="match status" value="1"/>
</dbReference>
<keyword evidence="4" id="KW-1185">Reference proteome</keyword>
<dbReference type="GO" id="GO:0043916">
    <property type="term" value="F:DNA-7-methylguanine glycosylase activity"/>
    <property type="evidence" value="ECO:0007669"/>
    <property type="project" value="TreeGrafter"/>
</dbReference>
<evidence type="ECO:0000256" key="2">
    <source>
        <dbReference type="ARBA" id="ARBA00023204"/>
    </source>
</evidence>
<dbReference type="GO" id="GO:0032131">
    <property type="term" value="F:alkylated DNA binding"/>
    <property type="evidence" value="ECO:0007669"/>
    <property type="project" value="TreeGrafter"/>
</dbReference>
<dbReference type="GO" id="GO:0008725">
    <property type="term" value="F:DNA-3-methyladenine glycosylase activity"/>
    <property type="evidence" value="ECO:0007669"/>
    <property type="project" value="TreeGrafter"/>
</dbReference>
<dbReference type="GO" id="GO:0032993">
    <property type="term" value="C:protein-DNA complex"/>
    <property type="evidence" value="ECO:0007669"/>
    <property type="project" value="TreeGrafter"/>
</dbReference>
<sequence length="214" mass="23184">MVADVVDPAAVRGPEVLLEPLRTDGPVVRVRTGDLWEAVGTAITRQVIKAGHARKLHRAFCEAHGTRTDTVAGPAWAFPRPEVVLTLSDEDFAGLGMTFFRTALRAAAEAVSKHHQDWAGLPGADLVAALRTIRRIGPWTAHAAVADHTNRFDFYPYSDLAVRTWAARLAPSVDWPADDAGFAARWLSMAGEHLSDLTLLTLAWGVRHAQGVAV</sequence>
<keyword evidence="2" id="KW-0234">DNA repair</keyword>
<dbReference type="STRING" id="909613.UO65_0855"/>
<protein>
    <recommendedName>
        <fullName evidence="5">DNA-3-methyladenine glycosylase II</fullName>
    </recommendedName>
</protein>
<dbReference type="Gene3D" id="1.10.340.30">
    <property type="entry name" value="Hypothetical protein, domain 2"/>
    <property type="match status" value="1"/>
</dbReference>
<gene>
    <name evidence="3" type="ORF">UO65_0855</name>
</gene>
<dbReference type="InterPro" id="IPR011257">
    <property type="entry name" value="DNA_glycosylase"/>
</dbReference>